<protein>
    <submittedName>
        <fullName evidence="1">Uncharacterized protein</fullName>
    </submittedName>
</protein>
<gene>
    <name evidence="1" type="ORF">QX99_00959</name>
</gene>
<evidence type="ECO:0000313" key="1">
    <source>
        <dbReference type="EMBL" id="KIU20971.1"/>
    </source>
</evidence>
<dbReference type="InterPro" id="IPR013780">
    <property type="entry name" value="Glyco_hydro_b"/>
</dbReference>
<dbReference type="Proteomes" id="UP000032287">
    <property type="component" value="Unassembled WGS sequence"/>
</dbReference>
<keyword evidence="2" id="KW-1185">Reference proteome</keyword>
<proteinExistence type="predicted"/>
<dbReference type="EMBL" id="JWHU01000013">
    <property type="protein sequence ID" value="KIU20971.1"/>
    <property type="molecule type" value="Genomic_DNA"/>
</dbReference>
<reference evidence="1" key="1">
    <citation type="journal article" date="2015" name="Microbiology (Mosc.)">
        <title>Genomics of the Weissella cibaria species with an examination of its metabolic traits.</title>
        <authorList>
            <person name="Lynch K.M."/>
            <person name="Lucid A."/>
            <person name="Arendt E.K."/>
            <person name="Sleator R.D."/>
            <person name="Lucey B."/>
            <person name="Coffey A."/>
        </authorList>
    </citation>
    <scope>NUCLEOTIDE SEQUENCE [LARGE SCALE GENOMIC DNA]</scope>
    <source>
        <strain evidence="1">MG1</strain>
    </source>
</reference>
<organism evidence="1 2">
    <name type="scientific">Weissella cibaria</name>
    <dbReference type="NCBI Taxonomy" id="137591"/>
    <lineage>
        <taxon>Bacteria</taxon>
        <taxon>Bacillati</taxon>
        <taxon>Bacillota</taxon>
        <taxon>Bacilli</taxon>
        <taxon>Lactobacillales</taxon>
        <taxon>Lactobacillaceae</taxon>
        <taxon>Weissella</taxon>
    </lineage>
</organism>
<accession>A0A0D1LYQ0</accession>
<dbReference type="AlphaFoldDB" id="A0A0D1LYQ0"/>
<dbReference type="Gene3D" id="2.60.40.1180">
    <property type="entry name" value="Golgi alpha-mannosidase II"/>
    <property type="match status" value="1"/>
</dbReference>
<name>A0A0D1LYQ0_9LACO</name>
<comment type="caution">
    <text evidence="1">The sequence shown here is derived from an EMBL/GenBank/DDBJ whole genome shotgun (WGS) entry which is preliminary data.</text>
</comment>
<evidence type="ECO:0000313" key="2">
    <source>
        <dbReference type="Proteomes" id="UP000032287"/>
    </source>
</evidence>
<sequence>MHLKKKGLIMVTLDNSKLLIQNYKDIVKNNELRPYEVRVYLFEK</sequence>